<protein>
    <submittedName>
        <fullName evidence="2">Uncharacterized protein</fullName>
    </submittedName>
</protein>
<name>A0A832Z2L5_9CREN</name>
<comment type="caution">
    <text evidence="2">The sequence shown here is derived from an EMBL/GenBank/DDBJ whole genome shotgun (WGS) entry which is preliminary data.</text>
</comment>
<dbReference type="AlphaFoldDB" id="A0A832Z2L5"/>
<keyword evidence="1" id="KW-0812">Transmembrane</keyword>
<feature type="transmembrane region" description="Helical" evidence="1">
    <location>
        <begin position="42"/>
        <end position="59"/>
    </location>
</feature>
<gene>
    <name evidence="2" type="ORF">EYH02_01750</name>
</gene>
<sequence>MRSIIVSHRRPETYIIGIAEVGFVVTIREIFVSILTKTTFDLMMSSIAALAMAIALWVLKSKVIASR</sequence>
<evidence type="ECO:0000313" key="2">
    <source>
        <dbReference type="EMBL" id="HIP56783.1"/>
    </source>
</evidence>
<reference evidence="2" key="1">
    <citation type="journal article" date="2020" name="ISME J.">
        <title>Gammaproteobacteria mediating utilization of methyl-, sulfur- and petroleum organic compounds in deep ocean hydrothermal plumes.</title>
        <authorList>
            <person name="Zhou Z."/>
            <person name="Liu Y."/>
            <person name="Pan J."/>
            <person name="Cron B.R."/>
            <person name="Toner B.M."/>
            <person name="Anantharaman K."/>
            <person name="Breier J.A."/>
            <person name="Dick G.J."/>
            <person name="Li M."/>
        </authorList>
    </citation>
    <scope>NUCLEOTIDE SEQUENCE</scope>
    <source>
        <strain evidence="2">SZUA-1435</strain>
    </source>
</reference>
<keyword evidence="1" id="KW-0472">Membrane</keyword>
<evidence type="ECO:0000256" key="1">
    <source>
        <dbReference type="SAM" id="Phobius"/>
    </source>
</evidence>
<evidence type="ECO:0000313" key="3">
    <source>
        <dbReference type="Proteomes" id="UP000605805"/>
    </source>
</evidence>
<feature type="transmembrane region" description="Helical" evidence="1">
    <location>
        <begin position="12"/>
        <end position="36"/>
    </location>
</feature>
<dbReference type="Proteomes" id="UP000605805">
    <property type="component" value="Unassembled WGS sequence"/>
</dbReference>
<organism evidence="2 3">
    <name type="scientific">Ignisphaera aggregans</name>
    <dbReference type="NCBI Taxonomy" id="334771"/>
    <lineage>
        <taxon>Archaea</taxon>
        <taxon>Thermoproteota</taxon>
        <taxon>Thermoprotei</taxon>
        <taxon>Desulfurococcales</taxon>
        <taxon>Desulfurococcaceae</taxon>
        <taxon>Ignisphaera</taxon>
    </lineage>
</organism>
<accession>A0A832Z2L5</accession>
<proteinExistence type="predicted"/>
<dbReference type="EMBL" id="DQTV01000037">
    <property type="protein sequence ID" value="HIP56783.1"/>
    <property type="molecule type" value="Genomic_DNA"/>
</dbReference>
<keyword evidence="1" id="KW-1133">Transmembrane helix</keyword>